<feature type="region of interest" description="Disordered" evidence="1">
    <location>
        <begin position="85"/>
        <end position="179"/>
    </location>
</feature>
<feature type="compositionally biased region" description="Basic and acidic residues" evidence="1">
    <location>
        <begin position="85"/>
        <end position="97"/>
    </location>
</feature>
<protein>
    <submittedName>
        <fullName evidence="2">Uncharacterized protein</fullName>
    </submittedName>
</protein>
<comment type="caution">
    <text evidence="2">The sequence shown here is derived from an EMBL/GenBank/DDBJ whole genome shotgun (WGS) entry which is preliminary data.</text>
</comment>
<dbReference type="Proteomes" id="UP000651452">
    <property type="component" value="Unassembled WGS sequence"/>
</dbReference>
<keyword evidence="3" id="KW-1185">Reference proteome</keyword>
<organism evidence="2 3">
    <name type="scientific">Ascochyta lentis</name>
    <dbReference type="NCBI Taxonomy" id="205686"/>
    <lineage>
        <taxon>Eukaryota</taxon>
        <taxon>Fungi</taxon>
        <taxon>Dikarya</taxon>
        <taxon>Ascomycota</taxon>
        <taxon>Pezizomycotina</taxon>
        <taxon>Dothideomycetes</taxon>
        <taxon>Pleosporomycetidae</taxon>
        <taxon>Pleosporales</taxon>
        <taxon>Pleosporineae</taxon>
        <taxon>Didymellaceae</taxon>
        <taxon>Ascochyta</taxon>
    </lineage>
</organism>
<evidence type="ECO:0000313" key="2">
    <source>
        <dbReference type="EMBL" id="KAF9696490.1"/>
    </source>
</evidence>
<dbReference type="EMBL" id="RZGK01000009">
    <property type="protein sequence ID" value="KAF9696490.1"/>
    <property type="molecule type" value="Genomic_DNA"/>
</dbReference>
<reference evidence="2" key="2">
    <citation type="submission" date="2020-09" db="EMBL/GenBank/DDBJ databases">
        <title>Reference genome assembly for Australian Ascochyta lentis isolate Al4.</title>
        <authorList>
            <person name="Lee R.C."/>
            <person name="Farfan-Caceres L.M."/>
            <person name="Debler J.W."/>
            <person name="Williams A.H."/>
            <person name="Henares B.M."/>
        </authorList>
    </citation>
    <scope>NUCLEOTIDE SEQUENCE</scope>
    <source>
        <strain evidence="2">Al4</strain>
    </source>
</reference>
<evidence type="ECO:0000256" key="1">
    <source>
        <dbReference type="SAM" id="MobiDB-lite"/>
    </source>
</evidence>
<gene>
    <name evidence="2" type="ORF">EKO04_005508</name>
</gene>
<feature type="compositionally biased region" description="Basic and acidic residues" evidence="1">
    <location>
        <begin position="124"/>
        <end position="155"/>
    </location>
</feature>
<proteinExistence type="predicted"/>
<reference evidence="2" key="1">
    <citation type="submission" date="2018-12" db="EMBL/GenBank/DDBJ databases">
        <authorList>
            <person name="Syme R.A."/>
            <person name="Farfan-Caceres L."/>
            <person name="Lichtenzveig J."/>
        </authorList>
    </citation>
    <scope>NUCLEOTIDE SEQUENCE</scope>
    <source>
        <strain evidence="2">Al4</strain>
    </source>
</reference>
<sequence>MCCRRSQRQRLLQAGLPVQPQQLSGCAARRQQRRELKALAVNDLSVVDKGLFLQSAAPYPHWTEYQPRTMAGIFVMGVALGLQEGGKKIKEKRDERKAKKAALAPEVHGPAESSSSGAARGPATRRDSKLERKSEEARREQQRRSFSSERAHEEDAPPSYDEVARPTYEEATREDQRRV</sequence>
<dbReference type="AlphaFoldDB" id="A0A8H7MJ09"/>
<dbReference type="OrthoDB" id="3791435at2759"/>
<feature type="compositionally biased region" description="Basic and acidic residues" evidence="1">
    <location>
        <begin position="162"/>
        <end position="179"/>
    </location>
</feature>
<evidence type="ECO:0000313" key="3">
    <source>
        <dbReference type="Proteomes" id="UP000651452"/>
    </source>
</evidence>
<name>A0A8H7MJ09_9PLEO</name>
<accession>A0A8H7MJ09</accession>